<evidence type="ECO:0000313" key="2">
    <source>
        <dbReference type="EMBL" id="RSL33862.1"/>
    </source>
</evidence>
<keyword evidence="1" id="KW-0812">Transmembrane</keyword>
<evidence type="ECO:0000256" key="1">
    <source>
        <dbReference type="SAM" id="Phobius"/>
    </source>
</evidence>
<keyword evidence="1" id="KW-0472">Membrane</keyword>
<gene>
    <name evidence="2" type="ORF">D7Z54_09250</name>
</gene>
<dbReference type="Proteomes" id="UP000275076">
    <property type="component" value="Unassembled WGS sequence"/>
</dbReference>
<keyword evidence="1" id="KW-1133">Transmembrane helix</keyword>
<evidence type="ECO:0000313" key="3">
    <source>
        <dbReference type="Proteomes" id="UP000275076"/>
    </source>
</evidence>
<reference evidence="2 3" key="1">
    <citation type="submission" date="2018-10" db="EMBL/GenBank/DDBJ databases">
        <title>Draft genome sequence of Bacillus salarius IM0101, isolated from a hypersaline soil in Inner Mongolia, China.</title>
        <authorList>
            <person name="Yamprayoonswat W."/>
            <person name="Boonvisut S."/>
            <person name="Jumpathong W."/>
            <person name="Sittihan S."/>
            <person name="Ruangsuj P."/>
            <person name="Wanthongcharoen S."/>
            <person name="Thongpramul N."/>
            <person name="Pimmason S."/>
            <person name="Yu B."/>
            <person name="Yasawong M."/>
        </authorList>
    </citation>
    <scope>NUCLEOTIDE SEQUENCE [LARGE SCALE GENOMIC DNA]</scope>
    <source>
        <strain evidence="2 3">IM0101</strain>
    </source>
</reference>
<sequence length="68" mass="7620">MKKIFSQWKFSYIAILVFIGGIIGNLIVSPDLTYILGALSGSLLLVVINLIYVIYTNRKLKSKKNTNT</sequence>
<name>A0A428N6G4_9BACI</name>
<feature type="transmembrane region" description="Helical" evidence="1">
    <location>
        <begin position="34"/>
        <end position="55"/>
    </location>
</feature>
<accession>A0A428N6G4</accession>
<comment type="caution">
    <text evidence="2">The sequence shown here is derived from an EMBL/GenBank/DDBJ whole genome shotgun (WGS) entry which is preliminary data.</text>
</comment>
<feature type="transmembrane region" description="Helical" evidence="1">
    <location>
        <begin position="12"/>
        <end position="28"/>
    </location>
</feature>
<organism evidence="2 3">
    <name type="scientific">Salibacterium salarium</name>
    <dbReference type="NCBI Taxonomy" id="284579"/>
    <lineage>
        <taxon>Bacteria</taxon>
        <taxon>Bacillati</taxon>
        <taxon>Bacillota</taxon>
        <taxon>Bacilli</taxon>
        <taxon>Bacillales</taxon>
        <taxon>Bacillaceae</taxon>
    </lineage>
</organism>
<proteinExistence type="predicted"/>
<protein>
    <submittedName>
        <fullName evidence="2">Uncharacterized protein</fullName>
    </submittedName>
</protein>
<keyword evidence="3" id="KW-1185">Reference proteome</keyword>
<dbReference type="AlphaFoldDB" id="A0A428N6G4"/>
<dbReference type="EMBL" id="RBVX01000006">
    <property type="protein sequence ID" value="RSL33862.1"/>
    <property type="molecule type" value="Genomic_DNA"/>
</dbReference>